<proteinExistence type="predicted"/>
<accession>B7ICS7</accession>
<dbReference type="Gene3D" id="3.30.1240.10">
    <property type="match status" value="1"/>
</dbReference>
<dbReference type="HOGENOM" id="CLU_044146_3_1_0"/>
<dbReference type="SFLD" id="SFLDG01140">
    <property type="entry name" value="C2.B:_Phosphomannomutase_and_P"/>
    <property type="match status" value="1"/>
</dbReference>
<dbReference type="PANTHER" id="PTHR10000">
    <property type="entry name" value="PHOSPHOSERINE PHOSPHATASE"/>
    <property type="match status" value="1"/>
</dbReference>
<dbReference type="eggNOG" id="COG0561">
    <property type="taxonomic scope" value="Bacteria"/>
</dbReference>
<dbReference type="InterPro" id="IPR000150">
    <property type="entry name" value="Cof"/>
</dbReference>
<dbReference type="Pfam" id="PF08282">
    <property type="entry name" value="Hydrolase_3"/>
    <property type="match status" value="1"/>
</dbReference>
<dbReference type="Gene3D" id="3.40.50.1000">
    <property type="entry name" value="HAD superfamily/HAD-like"/>
    <property type="match status" value="1"/>
</dbReference>
<organism evidence="1 2">
    <name type="scientific">Thermosipho africanus (strain TCF52B)</name>
    <dbReference type="NCBI Taxonomy" id="484019"/>
    <lineage>
        <taxon>Bacteria</taxon>
        <taxon>Thermotogati</taxon>
        <taxon>Thermotogota</taxon>
        <taxon>Thermotogae</taxon>
        <taxon>Thermotogales</taxon>
        <taxon>Fervidobacteriaceae</taxon>
        <taxon>Thermosipho</taxon>
    </lineage>
</organism>
<dbReference type="GO" id="GO:0000287">
    <property type="term" value="F:magnesium ion binding"/>
    <property type="evidence" value="ECO:0007669"/>
    <property type="project" value="TreeGrafter"/>
</dbReference>
<dbReference type="KEGG" id="taf:THA_1359"/>
<keyword evidence="2" id="KW-1185">Reference proteome</keyword>
<dbReference type="CDD" id="cd07516">
    <property type="entry name" value="HAD_Pase"/>
    <property type="match status" value="1"/>
</dbReference>
<dbReference type="GO" id="GO:0005829">
    <property type="term" value="C:cytosol"/>
    <property type="evidence" value="ECO:0007669"/>
    <property type="project" value="TreeGrafter"/>
</dbReference>
<dbReference type="EMBL" id="CP001185">
    <property type="protein sequence ID" value="ACJ75804.1"/>
    <property type="molecule type" value="Genomic_DNA"/>
</dbReference>
<protein>
    <recommendedName>
        <fullName evidence="3">Cof-type HAD-IIB family hydrolase</fullName>
    </recommendedName>
</protein>
<dbReference type="SUPFAM" id="SSF56784">
    <property type="entry name" value="HAD-like"/>
    <property type="match status" value="1"/>
</dbReference>
<dbReference type="GO" id="GO:0016791">
    <property type="term" value="F:phosphatase activity"/>
    <property type="evidence" value="ECO:0007669"/>
    <property type="project" value="TreeGrafter"/>
</dbReference>
<dbReference type="PANTHER" id="PTHR10000:SF8">
    <property type="entry name" value="HAD SUPERFAMILY HYDROLASE-LIKE, TYPE 3"/>
    <property type="match status" value="1"/>
</dbReference>
<dbReference type="InterPro" id="IPR036412">
    <property type="entry name" value="HAD-like_sf"/>
</dbReference>
<reference evidence="1 2" key="1">
    <citation type="journal article" date="2009" name="J. Bacteriol.">
        <title>The genome of Thermosipho africanus TCF52B: lateral genetic connections to the Firmicutes and Archaea.</title>
        <authorList>
            <person name="Nesboe C.L."/>
            <person name="Bapteste E."/>
            <person name="Curtis B."/>
            <person name="Dahle H."/>
            <person name="Lopez P."/>
            <person name="Macleod D."/>
            <person name="Dlutek M."/>
            <person name="Bowman S."/>
            <person name="Zhaxybayeva O."/>
            <person name="Birkeland N.-K."/>
            <person name="Doolittle W.F."/>
        </authorList>
    </citation>
    <scope>NUCLEOTIDE SEQUENCE [LARGE SCALE GENOMIC DNA]</scope>
    <source>
        <strain evidence="1 2">TCF52B</strain>
    </source>
</reference>
<evidence type="ECO:0008006" key="3">
    <source>
        <dbReference type="Google" id="ProtNLM"/>
    </source>
</evidence>
<evidence type="ECO:0000313" key="2">
    <source>
        <dbReference type="Proteomes" id="UP000002453"/>
    </source>
</evidence>
<dbReference type="OrthoDB" id="9790031at2"/>
<dbReference type="Proteomes" id="UP000002453">
    <property type="component" value="Chromosome"/>
</dbReference>
<dbReference type="AlphaFoldDB" id="B7ICS7"/>
<dbReference type="InterPro" id="IPR023214">
    <property type="entry name" value="HAD_sf"/>
</dbReference>
<name>B7ICS7_THEAB</name>
<dbReference type="STRING" id="484019.THA_1359"/>
<dbReference type="InterPro" id="IPR006379">
    <property type="entry name" value="HAD-SF_hydro_IIB"/>
</dbReference>
<dbReference type="NCBIfam" id="TIGR01484">
    <property type="entry name" value="HAD-SF-IIB"/>
    <property type="match status" value="1"/>
</dbReference>
<dbReference type="SFLD" id="SFLDG01144">
    <property type="entry name" value="C2.B.4:_PGP_Like"/>
    <property type="match status" value="1"/>
</dbReference>
<evidence type="ECO:0000313" key="1">
    <source>
        <dbReference type="EMBL" id="ACJ75804.1"/>
    </source>
</evidence>
<dbReference type="RefSeq" id="WP_012580175.1">
    <property type="nucleotide sequence ID" value="NC_011653.1"/>
</dbReference>
<dbReference type="SFLD" id="SFLDS00003">
    <property type="entry name" value="Haloacid_Dehalogenase"/>
    <property type="match status" value="1"/>
</dbReference>
<gene>
    <name evidence="1" type="ordered locus">THA_1359</name>
</gene>
<sequence>MVFVFDIDGTLLKSDYTVSQETVDAIKSLERNGHTVIFASGRMLVSVKKFLKNFFGKDFPVIAYNGGMVWIPEKGVVFEKSVDFNSTKKIIEFLRGKSLHRQIYVDDKLYGEEDNEYIKSYARHADVEYFIVEDLVKLSKEKLPTKILSIADEKVLDNVKDELDKMNLNVDIFKSMNIFLDIVPKNVNKAEALKYLIDKLNCRDQKIVVFGDNHNDIGMFKIADFSVAVENAVEELKKEADYIAPSNDEDGVYVALSNHFSDIISG</sequence>
<dbReference type="NCBIfam" id="TIGR00099">
    <property type="entry name" value="Cof-subfamily"/>
    <property type="match status" value="1"/>
</dbReference>